<feature type="region of interest" description="Disordered" evidence="5">
    <location>
        <begin position="488"/>
        <end position="568"/>
    </location>
</feature>
<reference evidence="7 8" key="1">
    <citation type="submission" date="2022-05" db="EMBL/GenBank/DDBJ databases">
        <authorList>
            <consortium name="Genoscope - CEA"/>
            <person name="William W."/>
        </authorList>
    </citation>
    <scope>NUCLEOTIDE SEQUENCE [LARGE SCALE GENOMIC DNA]</scope>
</reference>
<dbReference type="SUPFAM" id="SSF57850">
    <property type="entry name" value="RING/U-box"/>
    <property type="match status" value="1"/>
</dbReference>
<dbReference type="SMART" id="SM00184">
    <property type="entry name" value="RING"/>
    <property type="match status" value="1"/>
</dbReference>
<keyword evidence="2 4" id="KW-0863">Zinc-finger</keyword>
<dbReference type="InterPro" id="IPR013083">
    <property type="entry name" value="Znf_RING/FYVE/PHD"/>
</dbReference>
<evidence type="ECO:0000256" key="5">
    <source>
        <dbReference type="SAM" id="MobiDB-lite"/>
    </source>
</evidence>
<dbReference type="GO" id="GO:0008270">
    <property type="term" value="F:zinc ion binding"/>
    <property type="evidence" value="ECO:0007669"/>
    <property type="project" value="UniProtKB-KW"/>
</dbReference>
<feature type="domain" description="RING-type" evidence="6">
    <location>
        <begin position="27"/>
        <end position="66"/>
    </location>
</feature>
<keyword evidence="8" id="KW-1185">Reference proteome</keyword>
<keyword evidence="1" id="KW-0479">Metal-binding</keyword>
<feature type="compositionally biased region" description="Low complexity" evidence="5">
    <location>
        <begin position="540"/>
        <end position="550"/>
    </location>
</feature>
<feature type="compositionally biased region" description="Polar residues" evidence="5">
    <location>
        <begin position="492"/>
        <end position="526"/>
    </location>
</feature>
<dbReference type="Pfam" id="PF13639">
    <property type="entry name" value="zf-RING_2"/>
    <property type="match status" value="1"/>
</dbReference>
<dbReference type="PROSITE" id="PS50089">
    <property type="entry name" value="ZF_RING_2"/>
    <property type="match status" value="1"/>
</dbReference>
<dbReference type="PANTHER" id="PTHR47177">
    <property type="entry name" value="F18C1.6 PROTEIN"/>
    <property type="match status" value="1"/>
</dbReference>
<dbReference type="AlphaFoldDB" id="A0AAU9WGE1"/>
<feature type="compositionally biased region" description="Basic and acidic residues" evidence="5">
    <location>
        <begin position="527"/>
        <end position="537"/>
    </location>
</feature>
<dbReference type="PANTHER" id="PTHR47177:SF3">
    <property type="entry name" value="F18C1.6 PROTEIN"/>
    <property type="match status" value="1"/>
</dbReference>
<comment type="caution">
    <text evidence="7">The sequence shown here is derived from an EMBL/GenBank/DDBJ whole genome shotgun (WGS) entry which is preliminary data.</text>
</comment>
<feature type="compositionally biased region" description="Basic residues" evidence="5">
    <location>
        <begin position="285"/>
        <end position="316"/>
    </location>
</feature>
<dbReference type="EMBL" id="CALNXJ010000012">
    <property type="protein sequence ID" value="CAH3111031.1"/>
    <property type="molecule type" value="Genomic_DNA"/>
</dbReference>
<evidence type="ECO:0000313" key="8">
    <source>
        <dbReference type="Proteomes" id="UP001159428"/>
    </source>
</evidence>
<evidence type="ECO:0000313" key="7">
    <source>
        <dbReference type="EMBL" id="CAH3111031.1"/>
    </source>
</evidence>
<dbReference type="InterPro" id="IPR017907">
    <property type="entry name" value="Znf_RING_CS"/>
</dbReference>
<keyword evidence="3" id="KW-0862">Zinc</keyword>
<feature type="compositionally biased region" description="Low complexity" evidence="5">
    <location>
        <begin position="217"/>
        <end position="226"/>
    </location>
</feature>
<evidence type="ECO:0000259" key="6">
    <source>
        <dbReference type="PROSITE" id="PS50089"/>
    </source>
</evidence>
<feature type="region of interest" description="Disordered" evidence="5">
    <location>
        <begin position="1"/>
        <end position="22"/>
    </location>
</feature>
<name>A0AAU9WGE1_9CNID</name>
<evidence type="ECO:0000256" key="4">
    <source>
        <dbReference type="PROSITE-ProRule" id="PRU00175"/>
    </source>
</evidence>
<accession>A0AAU9WGE1</accession>
<protein>
    <recommendedName>
        <fullName evidence="6">RING-type domain-containing protein</fullName>
    </recommendedName>
</protein>
<feature type="compositionally biased region" description="Basic and acidic residues" evidence="5">
    <location>
        <begin position="272"/>
        <end position="284"/>
    </location>
</feature>
<gene>
    <name evidence="7" type="ORF">PMEA_00003920</name>
</gene>
<proteinExistence type="predicted"/>
<organism evidence="7 8">
    <name type="scientific">Pocillopora meandrina</name>
    <dbReference type="NCBI Taxonomy" id="46732"/>
    <lineage>
        <taxon>Eukaryota</taxon>
        <taxon>Metazoa</taxon>
        <taxon>Cnidaria</taxon>
        <taxon>Anthozoa</taxon>
        <taxon>Hexacorallia</taxon>
        <taxon>Scleractinia</taxon>
        <taxon>Astrocoeniina</taxon>
        <taxon>Pocilloporidae</taxon>
        <taxon>Pocillopora</taxon>
    </lineage>
</organism>
<sequence>MSRPSKARKNAETTNGDSKHTDEPSNCIICLEKVICRGKLSVCNHWFCFPCILEWSENTNTCPICKARFRCITKVHLSPFRSPPTKVRVGDKDQRVWNDDDELVEEDIFGAFDLDDFDDDYEPSSHYNNPWTRQSRQQMNTNLESSGGNHICASSQLHLNEYDLEDSFINDDNDDDEPLFTAYHSTDSEESNGISPFIERTSPYQFRNRHDPRTRSSRNTSNINNSFPKIEDACSSQASLGSFIVSSDDSPDELNSDWVPFGNIGNNSRTKGKSDKVKAKECCSKRTRALRKSRAKTPKKHKGCKQKSSNGKRKRQQSTTRNERTSLSHGEPGQCSMDGWISMASKNGERLPLSSLSTNLRTPKKRTYKGKKATKNEDNSNYGEVYDRSSASEDEVLIDRINKGKKKKTSVHNWQERKPKIKPKINKLYSRWAQQQESIPSALMPSSSVTRDDRGKINSVDEEDYSDVIFVHPTPQPNEKRSIFTRRKHRSPGTSFDNMDVSTNNPPHSQIQTQYGHKITDSQSDTCRTRGRTEAKSRQKSPIKAIISPAIKKRKKPRRVLLLSSDSD</sequence>
<feature type="region of interest" description="Disordered" evidence="5">
    <location>
        <begin position="256"/>
        <end position="337"/>
    </location>
</feature>
<evidence type="ECO:0000256" key="1">
    <source>
        <dbReference type="ARBA" id="ARBA00022723"/>
    </source>
</evidence>
<dbReference type="Gene3D" id="3.30.40.10">
    <property type="entry name" value="Zinc/RING finger domain, C3HC4 (zinc finger)"/>
    <property type="match status" value="1"/>
</dbReference>
<dbReference type="InterPro" id="IPR001841">
    <property type="entry name" value="Znf_RING"/>
</dbReference>
<feature type="region of interest" description="Disordered" evidence="5">
    <location>
        <begin position="186"/>
        <end position="228"/>
    </location>
</feature>
<dbReference type="Proteomes" id="UP001159428">
    <property type="component" value="Unassembled WGS sequence"/>
</dbReference>
<feature type="region of interest" description="Disordered" evidence="5">
    <location>
        <begin position="367"/>
        <end position="387"/>
    </location>
</feature>
<dbReference type="PROSITE" id="PS00518">
    <property type="entry name" value="ZF_RING_1"/>
    <property type="match status" value="1"/>
</dbReference>
<evidence type="ECO:0000256" key="3">
    <source>
        <dbReference type="ARBA" id="ARBA00022833"/>
    </source>
</evidence>
<evidence type="ECO:0000256" key="2">
    <source>
        <dbReference type="ARBA" id="ARBA00022771"/>
    </source>
</evidence>